<dbReference type="SUPFAM" id="SSF53474">
    <property type="entry name" value="alpha/beta-Hydrolases"/>
    <property type="match status" value="1"/>
</dbReference>
<keyword evidence="2" id="KW-0378">Hydrolase</keyword>
<comment type="caution">
    <text evidence="2">The sequence shown here is derived from an EMBL/GenBank/DDBJ whole genome shotgun (WGS) entry which is preliminary data.</text>
</comment>
<dbReference type="Proteomes" id="UP001555826">
    <property type="component" value="Unassembled WGS sequence"/>
</dbReference>
<dbReference type="GO" id="GO:0016787">
    <property type="term" value="F:hydrolase activity"/>
    <property type="evidence" value="ECO:0007669"/>
    <property type="project" value="UniProtKB-KW"/>
</dbReference>
<dbReference type="PANTHER" id="PTHR43433">
    <property type="entry name" value="HYDROLASE, ALPHA/BETA FOLD FAMILY PROTEIN"/>
    <property type="match status" value="1"/>
</dbReference>
<protein>
    <submittedName>
        <fullName evidence="2">Alpha/beta hydrolase</fullName>
    </submittedName>
</protein>
<dbReference type="EMBL" id="JBFNQN010000001">
    <property type="protein sequence ID" value="MEW9263380.1"/>
    <property type="molecule type" value="Genomic_DNA"/>
</dbReference>
<keyword evidence="3" id="KW-1185">Reference proteome</keyword>
<reference evidence="2 3" key="1">
    <citation type="submission" date="2024-07" db="EMBL/GenBank/DDBJ databases">
        <authorList>
            <person name="Thanompreechachai J."/>
            <person name="Duangmal K."/>
        </authorList>
    </citation>
    <scope>NUCLEOTIDE SEQUENCE [LARGE SCALE GENOMIC DNA]</scope>
    <source>
        <strain evidence="2 3">KCTC 19886</strain>
    </source>
</reference>
<evidence type="ECO:0000313" key="2">
    <source>
        <dbReference type="EMBL" id="MEW9263380.1"/>
    </source>
</evidence>
<dbReference type="InterPro" id="IPR000073">
    <property type="entry name" value="AB_hydrolase_1"/>
</dbReference>
<evidence type="ECO:0000313" key="3">
    <source>
        <dbReference type="Proteomes" id="UP001555826"/>
    </source>
</evidence>
<gene>
    <name evidence="2" type="ORF">AB1207_01345</name>
</gene>
<dbReference type="Gene3D" id="3.40.50.1820">
    <property type="entry name" value="alpha/beta hydrolase"/>
    <property type="match status" value="1"/>
</dbReference>
<feature type="domain" description="AB hydrolase-1" evidence="1">
    <location>
        <begin position="51"/>
        <end position="127"/>
    </location>
</feature>
<dbReference type="InterPro" id="IPR029058">
    <property type="entry name" value="AB_hydrolase_fold"/>
</dbReference>
<accession>A0ABV3P1D7</accession>
<dbReference type="InterPro" id="IPR050471">
    <property type="entry name" value="AB_hydrolase"/>
</dbReference>
<dbReference type="PANTHER" id="PTHR43433:SF5">
    <property type="entry name" value="AB HYDROLASE-1 DOMAIN-CONTAINING PROTEIN"/>
    <property type="match status" value="1"/>
</dbReference>
<evidence type="ECO:0000259" key="1">
    <source>
        <dbReference type="Pfam" id="PF00561"/>
    </source>
</evidence>
<proteinExistence type="predicted"/>
<dbReference type="RefSeq" id="WP_367635968.1">
    <property type="nucleotide sequence ID" value="NZ_JBFNQN010000001.1"/>
</dbReference>
<sequence>MSEDVRRTELRLPDGRVLGIHDTGPADADVVLWHGGSPNTGEPPGPWRTDGERWIGVDRPGYGRSTRLPGRTVADVAADVRAVLDHLGIALCRTVGHSGGASHALACAALLPDRVTHALCLSGLSPGEPLEGPERPTTGDDEVPFTPEDWAALAGPWNWFETVVAEASGSPGFDDDESAHAADWGFDPSRTTVPVRIVHGEADLMVPVGHAHRLARLLPAAEVVTVPGAGHLSVLQHLDARGGLTRSSG</sequence>
<name>A0ABV3P1D7_9ACTN</name>
<dbReference type="Pfam" id="PF00561">
    <property type="entry name" value="Abhydrolase_1"/>
    <property type="match status" value="1"/>
</dbReference>
<organism evidence="2 3">
    <name type="scientific">Kineococcus endophyticus</name>
    <dbReference type="NCBI Taxonomy" id="1181883"/>
    <lineage>
        <taxon>Bacteria</taxon>
        <taxon>Bacillati</taxon>
        <taxon>Actinomycetota</taxon>
        <taxon>Actinomycetes</taxon>
        <taxon>Kineosporiales</taxon>
        <taxon>Kineosporiaceae</taxon>
        <taxon>Kineococcus</taxon>
    </lineage>
</organism>